<evidence type="ECO:0000313" key="4">
    <source>
        <dbReference type="Proteomes" id="UP000272908"/>
    </source>
</evidence>
<name>A0A3B0ML90_9RHOB</name>
<dbReference type="Gene3D" id="3.40.50.720">
    <property type="entry name" value="NAD(P)-binding Rossmann-like Domain"/>
    <property type="match status" value="1"/>
</dbReference>
<evidence type="ECO:0000259" key="2">
    <source>
        <dbReference type="Pfam" id="PF13478"/>
    </source>
</evidence>
<feature type="domain" description="XdhC Rossmann" evidence="2">
    <location>
        <begin position="180"/>
        <end position="321"/>
    </location>
</feature>
<dbReference type="PANTHER" id="PTHR30388:SF4">
    <property type="entry name" value="MOLYBDENUM COFACTOR INSERTION CHAPERONE PAOD"/>
    <property type="match status" value="1"/>
</dbReference>
<dbReference type="Pfam" id="PF02625">
    <property type="entry name" value="XdhC_CoxI"/>
    <property type="match status" value="1"/>
</dbReference>
<dbReference type="InterPro" id="IPR052698">
    <property type="entry name" value="MoCofactor_Util/Proc"/>
</dbReference>
<protein>
    <submittedName>
        <fullName evidence="3">Putative xanthine dehydrogenase subunit A</fullName>
        <ecNumber evidence="3">1.17.1.4</ecNumber>
    </submittedName>
</protein>
<dbReference type="EC" id="1.17.1.4" evidence="3"/>
<reference evidence="4" key="1">
    <citation type="submission" date="2018-08" db="EMBL/GenBank/DDBJ databases">
        <authorList>
            <person name="Rodrigo-Torres L."/>
            <person name="Arahal R. D."/>
            <person name="Lucena T."/>
        </authorList>
    </citation>
    <scope>NUCLEOTIDE SEQUENCE [LARGE SCALE GENOMIC DNA]</scope>
    <source>
        <strain evidence="4">CECT 7235</strain>
    </source>
</reference>
<dbReference type="InterPro" id="IPR027051">
    <property type="entry name" value="XdhC_Rossmann_dom"/>
</dbReference>
<organism evidence="3 4">
    <name type="scientific">Roseinatronobacter ekhonensis</name>
    <dbReference type="NCBI Taxonomy" id="254356"/>
    <lineage>
        <taxon>Bacteria</taxon>
        <taxon>Pseudomonadati</taxon>
        <taxon>Pseudomonadota</taxon>
        <taxon>Alphaproteobacteria</taxon>
        <taxon>Rhodobacterales</taxon>
        <taxon>Paracoccaceae</taxon>
        <taxon>Roseinatronobacter</taxon>
    </lineage>
</organism>
<accession>A0A3B0ML90</accession>
<sequence>MSITDHDTIPEIALAWEQAGARVALATVVQTWGSAPRQPGAQLAIREDGTMMGSVSGGCVEGAVVFEAMEALESGKPRLLTYGVADETAFEVGLACGGTIRILVDPIGPQAPALHPDMLAELVAARAARHPIALLTDLDSFARRLAGTDAPDLADRFRADRSGPDEAGQMVTLYNPPLRLVIVGAVHIAQALVPMARLAGYDAVVVDPRDAFASETRFPDTRLLHDWPDDALLALGLDARTAVVTLTHDSKLDDPAIIAALRSDVFYLGCLGSTRTHAKRLERLHAEGLTETDVSRIHAPVGLNIGARSPSEIAVATLAQITLALRGAK</sequence>
<evidence type="ECO:0000313" key="3">
    <source>
        <dbReference type="EMBL" id="SUZ31847.1"/>
    </source>
</evidence>
<dbReference type="EMBL" id="UIHC01000012">
    <property type="protein sequence ID" value="SUZ31847.1"/>
    <property type="molecule type" value="Genomic_DNA"/>
</dbReference>
<feature type="domain" description="XdhC- CoxI" evidence="1">
    <location>
        <begin position="16"/>
        <end position="83"/>
    </location>
</feature>
<dbReference type="AlphaFoldDB" id="A0A3B0ML90"/>
<dbReference type="Pfam" id="PF13478">
    <property type="entry name" value="XdhC_C"/>
    <property type="match status" value="1"/>
</dbReference>
<dbReference type="RefSeq" id="WP_121094361.1">
    <property type="nucleotide sequence ID" value="NZ_UIHC01000012.1"/>
</dbReference>
<dbReference type="OrthoDB" id="9815497at2"/>
<keyword evidence="3" id="KW-0560">Oxidoreductase</keyword>
<keyword evidence="4" id="KW-1185">Reference proteome</keyword>
<dbReference type="GO" id="GO:0004854">
    <property type="term" value="F:xanthine dehydrogenase activity"/>
    <property type="evidence" value="ECO:0007669"/>
    <property type="project" value="UniProtKB-EC"/>
</dbReference>
<dbReference type="Proteomes" id="UP000272908">
    <property type="component" value="Unassembled WGS sequence"/>
</dbReference>
<proteinExistence type="predicted"/>
<gene>
    <name evidence="3" type="primary">pucA</name>
    <name evidence="3" type="ORF">ROE7235_01598</name>
</gene>
<dbReference type="PANTHER" id="PTHR30388">
    <property type="entry name" value="ALDEHYDE OXIDOREDUCTASE MOLYBDENUM COFACTOR ASSEMBLY PROTEIN"/>
    <property type="match status" value="1"/>
</dbReference>
<evidence type="ECO:0000259" key="1">
    <source>
        <dbReference type="Pfam" id="PF02625"/>
    </source>
</evidence>
<dbReference type="InterPro" id="IPR003777">
    <property type="entry name" value="XdhC_CoxI"/>
</dbReference>